<evidence type="ECO:0000256" key="2">
    <source>
        <dbReference type="ARBA" id="ARBA00022475"/>
    </source>
</evidence>
<feature type="transmembrane region" description="Helical" evidence="6">
    <location>
        <begin position="84"/>
        <end position="106"/>
    </location>
</feature>
<keyword evidence="2" id="KW-1003">Cell membrane</keyword>
<feature type="transmembrane region" description="Helical" evidence="6">
    <location>
        <begin position="27"/>
        <end position="46"/>
    </location>
</feature>
<protein>
    <submittedName>
        <fullName evidence="7">CidA/LrgA family protein</fullName>
    </submittedName>
</protein>
<dbReference type="RefSeq" id="WP_077410678.1">
    <property type="nucleotide sequence ID" value="NZ_JBHRTS010000005.1"/>
</dbReference>
<feature type="transmembrane region" description="Helical" evidence="6">
    <location>
        <begin position="58"/>
        <end position="78"/>
    </location>
</feature>
<evidence type="ECO:0000313" key="7">
    <source>
        <dbReference type="EMBL" id="MFC3194621.1"/>
    </source>
</evidence>
<evidence type="ECO:0000256" key="3">
    <source>
        <dbReference type="ARBA" id="ARBA00022692"/>
    </source>
</evidence>
<name>A0ABV7JD41_9GAMM</name>
<accession>A0ABV7JD41</accession>
<evidence type="ECO:0000256" key="1">
    <source>
        <dbReference type="ARBA" id="ARBA00004651"/>
    </source>
</evidence>
<reference evidence="8" key="1">
    <citation type="journal article" date="2019" name="Int. J. Syst. Evol. Microbiol.">
        <title>The Global Catalogue of Microorganisms (GCM) 10K type strain sequencing project: providing services to taxonomists for standard genome sequencing and annotation.</title>
        <authorList>
            <consortium name="The Broad Institute Genomics Platform"/>
            <consortium name="The Broad Institute Genome Sequencing Center for Infectious Disease"/>
            <person name="Wu L."/>
            <person name="Ma J."/>
        </authorList>
    </citation>
    <scope>NUCLEOTIDE SEQUENCE [LARGE SCALE GENOMIC DNA]</scope>
    <source>
        <strain evidence="8">KCTC 42953</strain>
    </source>
</reference>
<comment type="subcellular location">
    <subcellularLocation>
        <location evidence="1">Cell membrane</location>
        <topology evidence="1">Multi-pass membrane protein</topology>
    </subcellularLocation>
</comment>
<sequence length="119" mass="13308">MKRIAGVLILIVYHQLGEWLVRLAGWTLPGAVVGMLLFFLTLLALRKPPEMVTVGADFLLRHLALLFVPAGVGVVLLLELIRDQWLAMLVSLVISTVLSMLFTGWLMQLLMPKEHTPHD</sequence>
<dbReference type="PANTHER" id="PTHR33931">
    <property type="entry name" value="HOLIN-LIKE PROTEIN CIDA-RELATED"/>
    <property type="match status" value="1"/>
</dbReference>
<keyword evidence="5 6" id="KW-0472">Membrane</keyword>
<comment type="caution">
    <text evidence="7">The sequence shown here is derived from an EMBL/GenBank/DDBJ whole genome shotgun (WGS) entry which is preliminary data.</text>
</comment>
<dbReference type="InterPro" id="IPR005538">
    <property type="entry name" value="LrgA/CidA"/>
</dbReference>
<organism evidence="7 8">
    <name type="scientific">Marinicella sediminis</name>
    <dbReference type="NCBI Taxonomy" id="1792834"/>
    <lineage>
        <taxon>Bacteria</taxon>
        <taxon>Pseudomonadati</taxon>
        <taxon>Pseudomonadota</taxon>
        <taxon>Gammaproteobacteria</taxon>
        <taxon>Lysobacterales</taxon>
        <taxon>Marinicellaceae</taxon>
        <taxon>Marinicella</taxon>
    </lineage>
</organism>
<keyword evidence="8" id="KW-1185">Reference proteome</keyword>
<dbReference type="EMBL" id="JBHRTS010000005">
    <property type="protein sequence ID" value="MFC3194621.1"/>
    <property type="molecule type" value="Genomic_DNA"/>
</dbReference>
<dbReference type="Proteomes" id="UP001595533">
    <property type="component" value="Unassembled WGS sequence"/>
</dbReference>
<gene>
    <name evidence="7" type="ORF">ACFODZ_10270</name>
</gene>
<evidence type="ECO:0000256" key="6">
    <source>
        <dbReference type="SAM" id="Phobius"/>
    </source>
</evidence>
<proteinExistence type="predicted"/>
<dbReference type="PANTHER" id="PTHR33931:SF2">
    <property type="entry name" value="HOLIN-LIKE PROTEIN CIDA"/>
    <property type="match status" value="1"/>
</dbReference>
<evidence type="ECO:0000256" key="4">
    <source>
        <dbReference type="ARBA" id="ARBA00022989"/>
    </source>
</evidence>
<evidence type="ECO:0000256" key="5">
    <source>
        <dbReference type="ARBA" id="ARBA00023136"/>
    </source>
</evidence>
<dbReference type="Pfam" id="PF03788">
    <property type="entry name" value="LrgA"/>
    <property type="match status" value="1"/>
</dbReference>
<evidence type="ECO:0000313" key="8">
    <source>
        <dbReference type="Proteomes" id="UP001595533"/>
    </source>
</evidence>
<keyword evidence="4 6" id="KW-1133">Transmembrane helix</keyword>
<keyword evidence="3 6" id="KW-0812">Transmembrane</keyword>